<feature type="domain" description="Protein kinase" evidence="7">
    <location>
        <begin position="1"/>
        <end position="215"/>
    </location>
</feature>
<dbReference type="GO" id="GO:0005524">
    <property type="term" value="F:ATP binding"/>
    <property type="evidence" value="ECO:0007669"/>
    <property type="project" value="UniProtKB-KW"/>
</dbReference>
<dbReference type="PANTHER" id="PTHR24353:SF37">
    <property type="entry name" value="CAMP-DEPENDENT PROTEIN KINASE CATALYTIC SUBUNIT PRKX"/>
    <property type="match status" value="1"/>
</dbReference>
<evidence type="ECO:0000256" key="1">
    <source>
        <dbReference type="ARBA" id="ARBA00022527"/>
    </source>
</evidence>
<evidence type="ECO:0000256" key="3">
    <source>
        <dbReference type="ARBA" id="ARBA00022679"/>
    </source>
</evidence>
<dbReference type="SMART" id="SM00220">
    <property type="entry name" value="S_TKc"/>
    <property type="match status" value="1"/>
</dbReference>
<gene>
    <name evidence="8" type="ORF">CYMTET_41487</name>
</gene>
<sequence>VENVIREKDILLGFNCPFIITCLGHFQDSCNCYLLLEYMAGGEVFGLLNQLQRFSTQLARFYAAETLLALEYIHKRHYVYRDLKPENILIADNGHVMLADMGFCKPLKRGERTYTTCGTADYMAPEVMLCQGHDQAADFWAFGVLIFEMIAGYPPFEGDSDNERLHYILNGSLVFPEDFNLQAKDLVLKLCTVDVSKRYGMLAAGIADIKNHLFFADIDFRSLSEQQPPHLPKLAALSGLEGKHLKLGTKADTLNPEQNKAFAGF</sequence>
<dbReference type="GO" id="GO:0004691">
    <property type="term" value="F:cAMP-dependent protein kinase activity"/>
    <property type="evidence" value="ECO:0007669"/>
    <property type="project" value="TreeGrafter"/>
</dbReference>
<keyword evidence="3" id="KW-0808">Transferase</keyword>
<dbReference type="Gene3D" id="3.30.200.20">
    <property type="entry name" value="Phosphorylase Kinase, domain 1"/>
    <property type="match status" value="1"/>
</dbReference>
<evidence type="ECO:0000313" key="9">
    <source>
        <dbReference type="Proteomes" id="UP001190700"/>
    </source>
</evidence>
<keyword evidence="6" id="KW-0067">ATP-binding</keyword>
<proteinExistence type="predicted"/>
<evidence type="ECO:0000256" key="4">
    <source>
        <dbReference type="ARBA" id="ARBA00022741"/>
    </source>
</evidence>
<reference evidence="8 9" key="1">
    <citation type="journal article" date="2015" name="Genome Biol. Evol.">
        <title>Comparative Genomics of a Bacterivorous Green Alga Reveals Evolutionary Causalities and Consequences of Phago-Mixotrophic Mode of Nutrition.</title>
        <authorList>
            <person name="Burns J.A."/>
            <person name="Paasch A."/>
            <person name="Narechania A."/>
            <person name="Kim E."/>
        </authorList>
    </citation>
    <scope>NUCLEOTIDE SEQUENCE [LARGE SCALE GENOMIC DNA]</scope>
    <source>
        <strain evidence="8 9">PLY_AMNH</strain>
    </source>
</reference>
<evidence type="ECO:0000256" key="2">
    <source>
        <dbReference type="ARBA" id="ARBA00022553"/>
    </source>
</evidence>
<evidence type="ECO:0000259" key="7">
    <source>
        <dbReference type="PROSITE" id="PS50011"/>
    </source>
</evidence>
<dbReference type="SUPFAM" id="SSF56112">
    <property type="entry name" value="Protein kinase-like (PK-like)"/>
    <property type="match status" value="1"/>
</dbReference>
<keyword evidence="5" id="KW-0418">Kinase</keyword>
<accession>A0AAE0C7Z9</accession>
<keyword evidence="9" id="KW-1185">Reference proteome</keyword>
<keyword evidence="2" id="KW-0597">Phosphoprotein</keyword>
<evidence type="ECO:0000256" key="6">
    <source>
        <dbReference type="ARBA" id="ARBA00022840"/>
    </source>
</evidence>
<dbReference type="PROSITE" id="PS00108">
    <property type="entry name" value="PROTEIN_KINASE_ST"/>
    <property type="match status" value="1"/>
</dbReference>
<evidence type="ECO:0000256" key="5">
    <source>
        <dbReference type="ARBA" id="ARBA00022777"/>
    </source>
</evidence>
<comment type="caution">
    <text evidence="8">The sequence shown here is derived from an EMBL/GenBank/DDBJ whole genome shotgun (WGS) entry which is preliminary data.</text>
</comment>
<dbReference type="PANTHER" id="PTHR24353">
    <property type="entry name" value="CYCLIC NUCLEOTIDE-DEPENDENT PROTEIN KINASE"/>
    <property type="match status" value="1"/>
</dbReference>
<dbReference type="InterPro" id="IPR011009">
    <property type="entry name" value="Kinase-like_dom_sf"/>
</dbReference>
<feature type="non-terminal residue" evidence="8">
    <location>
        <position position="1"/>
    </location>
</feature>
<dbReference type="InterPro" id="IPR000719">
    <property type="entry name" value="Prot_kinase_dom"/>
</dbReference>
<name>A0AAE0C7Z9_9CHLO</name>
<protein>
    <recommendedName>
        <fullName evidence="7">Protein kinase domain-containing protein</fullName>
    </recommendedName>
</protein>
<dbReference type="PROSITE" id="PS50011">
    <property type="entry name" value="PROTEIN_KINASE_DOM"/>
    <property type="match status" value="1"/>
</dbReference>
<keyword evidence="1" id="KW-0723">Serine/threonine-protein kinase</keyword>
<evidence type="ECO:0000313" key="8">
    <source>
        <dbReference type="EMBL" id="KAK3249075.1"/>
    </source>
</evidence>
<dbReference type="AlphaFoldDB" id="A0AAE0C7Z9"/>
<dbReference type="Gene3D" id="1.10.510.10">
    <property type="entry name" value="Transferase(Phosphotransferase) domain 1"/>
    <property type="match status" value="1"/>
</dbReference>
<dbReference type="GO" id="GO:0005952">
    <property type="term" value="C:cAMP-dependent protein kinase complex"/>
    <property type="evidence" value="ECO:0007669"/>
    <property type="project" value="TreeGrafter"/>
</dbReference>
<keyword evidence="4" id="KW-0547">Nucleotide-binding</keyword>
<dbReference type="InterPro" id="IPR008271">
    <property type="entry name" value="Ser/Thr_kinase_AS"/>
</dbReference>
<dbReference type="EMBL" id="LGRX02027605">
    <property type="protein sequence ID" value="KAK3249075.1"/>
    <property type="molecule type" value="Genomic_DNA"/>
</dbReference>
<dbReference type="Proteomes" id="UP001190700">
    <property type="component" value="Unassembled WGS sequence"/>
</dbReference>
<dbReference type="Pfam" id="PF00069">
    <property type="entry name" value="Pkinase"/>
    <property type="match status" value="1"/>
</dbReference>
<dbReference type="FunFam" id="1.10.510.10:FF:000048">
    <property type="entry name" value="Protein kinase C"/>
    <property type="match status" value="1"/>
</dbReference>
<organism evidence="8 9">
    <name type="scientific">Cymbomonas tetramitiformis</name>
    <dbReference type="NCBI Taxonomy" id="36881"/>
    <lineage>
        <taxon>Eukaryota</taxon>
        <taxon>Viridiplantae</taxon>
        <taxon>Chlorophyta</taxon>
        <taxon>Pyramimonadophyceae</taxon>
        <taxon>Pyramimonadales</taxon>
        <taxon>Pyramimonadaceae</taxon>
        <taxon>Cymbomonas</taxon>
    </lineage>
</organism>